<reference evidence="2 3" key="1">
    <citation type="submission" date="2016-02" db="EMBL/GenBank/DDBJ databases">
        <authorList>
            <consortium name="Pathogen Informatics"/>
        </authorList>
    </citation>
    <scope>NUCLEOTIDE SEQUENCE [LARGE SCALE GENOMIC DNA]</scope>
    <source>
        <strain evidence="2 3">RC20</strain>
    </source>
</reference>
<keyword evidence="3" id="KW-1185">Reference proteome</keyword>
<organism evidence="2 3">
    <name type="scientific">Campylobacter geochelonis</name>
    <dbReference type="NCBI Taxonomy" id="1780362"/>
    <lineage>
        <taxon>Bacteria</taxon>
        <taxon>Pseudomonadati</taxon>
        <taxon>Campylobacterota</taxon>
        <taxon>Epsilonproteobacteria</taxon>
        <taxon>Campylobacterales</taxon>
        <taxon>Campylobacteraceae</taxon>
        <taxon>Campylobacter</taxon>
    </lineage>
</organism>
<evidence type="ECO:0000256" key="1">
    <source>
        <dbReference type="SAM" id="Phobius"/>
    </source>
</evidence>
<protein>
    <submittedName>
        <fullName evidence="2">Uncharacterized protein</fullName>
    </submittedName>
</protein>
<name>A0A128EJ37_9BACT</name>
<feature type="transmembrane region" description="Helical" evidence="1">
    <location>
        <begin position="29"/>
        <end position="48"/>
    </location>
</feature>
<dbReference type="AlphaFoldDB" id="A0A128EJ37"/>
<evidence type="ECO:0000313" key="2">
    <source>
        <dbReference type="EMBL" id="CZE47711.1"/>
    </source>
</evidence>
<accession>A0A128EJ37</accession>
<keyword evidence="1" id="KW-0472">Membrane</keyword>
<proteinExistence type="predicted"/>
<dbReference type="EMBL" id="FIZP01000004">
    <property type="protein sequence ID" value="CZE47711.1"/>
    <property type="molecule type" value="Genomic_DNA"/>
</dbReference>
<dbReference type="Proteomes" id="UP000069632">
    <property type="component" value="Unassembled WGS sequence"/>
</dbReference>
<sequence length="55" mass="6273">MYELIKNIGLGMFVNGAYAWQFSEATNKGFLAIIEGVLIMALAIYLYYHHLNQAF</sequence>
<keyword evidence="1" id="KW-1133">Transmembrane helix</keyword>
<keyword evidence="1" id="KW-0812">Transmembrane</keyword>
<gene>
    <name evidence="2" type="ORF">ERS672216_01021</name>
</gene>
<evidence type="ECO:0000313" key="3">
    <source>
        <dbReference type="Proteomes" id="UP000069632"/>
    </source>
</evidence>